<dbReference type="InterPro" id="IPR019734">
    <property type="entry name" value="TPR_rpt"/>
</dbReference>
<keyword evidence="2" id="KW-0812">Transmembrane</keyword>
<reference evidence="4" key="1">
    <citation type="submission" date="2018-02" db="EMBL/GenBank/DDBJ databases">
        <authorList>
            <person name="Cohen D.B."/>
            <person name="Kent A.D."/>
        </authorList>
    </citation>
    <scope>NUCLEOTIDE SEQUENCE</scope>
</reference>
<evidence type="ECO:0000256" key="2">
    <source>
        <dbReference type="SAM" id="Phobius"/>
    </source>
</evidence>
<dbReference type="SUPFAM" id="SSF75304">
    <property type="entry name" value="Amidase signature (AS) enzymes"/>
    <property type="match status" value="2"/>
</dbReference>
<name>A0A2N9I2Y1_FAGSY</name>
<keyword evidence="2" id="KW-1133">Transmembrane helix</keyword>
<dbReference type="Gene3D" id="1.25.40.10">
    <property type="entry name" value="Tetratricopeptide repeat domain"/>
    <property type="match status" value="1"/>
</dbReference>
<dbReference type="SMART" id="SM00028">
    <property type="entry name" value="TPR"/>
    <property type="match status" value="3"/>
</dbReference>
<dbReference type="PROSITE" id="PS50005">
    <property type="entry name" value="TPR"/>
    <property type="match status" value="1"/>
</dbReference>
<dbReference type="EMBL" id="OIVN01004613">
    <property type="protein sequence ID" value="SPD18363.1"/>
    <property type="molecule type" value="Genomic_DNA"/>
</dbReference>
<protein>
    <recommendedName>
        <fullName evidence="3">Amidase domain-containing protein</fullName>
    </recommendedName>
</protein>
<feature type="transmembrane region" description="Helical" evidence="2">
    <location>
        <begin position="314"/>
        <end position="338"/>
    </location>
</feature>
<dbReference type="InterPro" id="IPR023631">
    <property type="entry name" value="Amidase_dom"/>
</dbReference>
<evidence type="ECO:0000259" key="3">
    <source>
        <dbReference type="Pfam" id="PF01425"/>
    </source>
</evidence>
<dbReference type="AlphaFoldDB" id="A0A2N9I2Y1"/>
<dbReference type="Gene3D" id="3.90.1300.10">
    <property type="entry name" value="Amidase signature (AS) domain"/>
    <property type="match status" value="2"/>
</dbReference>
<feature type="domain" description="Amidase" evidence="3">
    <location>
        <begin position="56"/>
        <end position="203"/>
    </location>
</feature>
<organism evidence="4">
    <name type="scientific">Fagus sylvatica</name>
    <name type="common">Beechnut</name>
    <dbReference type="NCBI Taxonomy" id="28930"/>
    <lineage>
        <taxon>Eukaryota</taxon>
        <taxon>Viridiplantae</taxon>
        <taxon>Streptophyta</taxon>
        <taxon>Embryophyta</taxon>
        <taxon>Tracheophyta</taxon>
        <taxon>Spermatophyta</taxon>
        <taxon>Magnoliopsida</taxon>
        <taxon>eudicotyledons</taxon>
        <taxon>Gunneridae</taxon>
        <taxon>Pentapetalae</taxon>
        <taxon>rosids</taxon>
        <taxon>fabids</taxon>
        <taxon>Fagales</taxon>
        <taxon>Fagaceae</taxon>
        <taxon>Fagus</taxon>
    </lineage>
</organism>
<keyword evidence="2" id="KW-0472">Membrane</keyword>
<dbReference type="InterPro" id="IPR011990">
    <property type="entry name" value="TPR-like_helical_dom_sf"/>
</dbReference>
<dbReference type="Pfam" id="PF01425">
    <property type="entry name" value="Amidase"/>
    <property type="match status" value="1"/>
</dbReference>
<dbReference type="PANTHER" id="PTHR46310:SF5">
    <property type="entry name" value="OUTER ENVELOPE PROTEIN 64, CHLOROPLASTIC"/>
    <property type="match status" value="1"/>
</dbReference>
<evidence type="ECO:0000313" key="4">
    <source>
        <dbReference type="EMBL" id="SPD18363.1"/>
    </source>
</evidence>
<dbReference type="PANTHER" id="PTHR46310">
    <property type="entry name" value="AMIDASE 1"/>
    <property type="match status" value="1"/>
</dbReference>
<feature type="repeat" description="TPR" evidence="1">
    <location>
        <begin position="674"/>
        <end position="707"/>
    </location>
</feature>
<accession>A0A2N9I2Y1</accession>
<feature type="transmembrane region" description="Helical" evidence="2">
    <location>
        <begin position="6"/>
        <end position="23"/>
    </location>
</feature>
<sequence>MASQSANLWVLLGLGLAGIFLVTRKLKKAIREDFGAFLEKLQLLPPPPPLPPKAPHPLTALTFAVSDVFDIDGYVTGFGHPDWVKTHDKASWTSPVVTALVDGGATCIGKTVVDELAYGISGENKHYGTPTNPTTPAKVPGGSSSGAAVAVAANLVDFSLGIDTVGGVRIPAGFCGILGFRPSLGAVSHMGIIPVSTSLDTIGRGQGHLLGAVSGGGEEMVCWEDEEEPLEVVPLAMSEPPIDKAWWGCFGQGHGETQRFWDIFGEGGDEKKLMKSRGKGTRELKGLVRTINYESRSAKQRGHYRERALQQCRVLVFGFVWGAVVHAAIAGVFFKGWFAKDPNILRRVGHVLLQLPYAIQRSPRQIIIADDCFQLLKIPVDRVAQVVIKSTEKLFGRQALKHENVEDYLKSKVPSLKEFHSKKSNGEFKTSTRLLANVMHFIQRDEFKHNHGEWISLVKPVLDPSISAEIYETLESADTDIERYKSIRDEMRSAINSLLKDDGILVIPTIADPPPKLGGKEILSEDYKSRAYSLLSIASISGCCQVTIPLGFHNKCPASVSFIARNGGDRFLLDTVQTMYATLQEQVDIAATSKLSRNVVSKEQSAEIAKEKGNQAFKDKQWQKAVGFYTEAIKLSGTNATYYNNRALAYLELGSYLQAEADCTQAINLDKKNVKAYLRRATAREMLGYYKEAIEDFRYALVLEPTNKRAGQSVEKLRKLFQ</sequence>
<keyword evidence="1" id="KW-0802">TPR repeat</keyword>
<gene>
    <name evidence="4" type="ORF">FSB_LOCUS46245</name>
</gene>
<dbReference type="Pfam" id="PF13181">
    <property type="entry name" value="TPR_8"/>
    <property type="match status" value="1"/>
</dbReference>
<proteinExistence type="predicted"/>
<evidence type="ECO:0000256" key="1">
    <source>
        <dbReference type="PROSITE-ProRule" id="PRU00339"/>
    </source>
</evidence>
<dbReference type="SUPFAM" id="SSF48452">
    <property type="entry name" value="TPR-like"/>
    <property type="match status" value="1"/>
</dbReference>
<dbReference type="InterPro" id="IPR036928">
    <property type="entry name" value="AS_sf"/>
</dbReference>